<dbReference type="VEuPathDB" id="FungiDB:SCODWIG_03828"/>
<keyword evidence="5" id="KW-1185">Reference proteome</keyword>
<name>A0A376BBS0_9ASCO</name>
<evidence type="ECO:0000256" key="3">
    <source>
        <dbReference type="ARBA" id="ARBA00025740"/>
    </source>
</evidence>
<comment type="similarity">
    <text evidence="3">Belongs to the WD repeat PROPPIN family.</text>
</comment>
<dbReference type="OrthoDB" id="1667587at2759"/>
<dbReference type="InterPro" id="IPR036322">
    <property type="entry name" value="WD40_repeat_dom_sf"/>
</dbReference>
<dbReference type="Pfam" id="PF21032">
    <property type="entry name" value="PROPPIN"/>
    <property type="match status" value="2"/>
</dbReference>
<dbReference type="InterPro" id="IPR001680">
    <property type="entry name" value="WD40_rpt"/>
</dbReference>
<gene>
    <name evidence="4" type="ORF">SCODWIG_03828</name>
</gene>
<reference evidence="5" key="1">
    <citation type="submission" date="2018-06" db="EMBL/GenBank/DDBJ databases">
        <authorList>
            <person name="Guldener U."/>
        </authorList>
    </citation>
    <scope>NUCLEOTIDE SEQUENCE [LARGE SCALE GENOMIC DNA]</scope>
    <source>
        <strain evidence="5">UTAD17</strain>
    </source>
</reference>
<evidence type="ECO:0000256" key="2">
    <source>
        <dbReference type="ARBA" id="ARBA00022737"/>
    </source>
</evidence>
<keyword evidence="2" id="KW-0677">Repeat</keyword>
<evidence type="ECO:0000256" key="1">
    <source>
        <dbReference type="ARBA" id="ARBA00022574"/>
    </source>
</evidence>
<dbReference type="SUPFAM" id="SSF50978">
    <property type="entry name" value="WD40 repeat-like"/>
    <property type="match status" value="1"/>
</dbReference>
<dbReference type="Gene3D" id="2.130.10.10">
    <property type="entry name" value="YVTN repeat-like/Quinoprotein amine dehydrogenase"/>
    <property type="match status" value="1"/>
</dbReference>
<organism evidence="4 5">
    <name type="scientific">Saccharomycodes ludwigii</name>
    <dbReference type="NCBI Taxonomy" id="36035"/>
    <lineage>
        <taxon>Eukaryota</taxon>
        <taxon>Fungi</taxon>
        <taxon>Dikarya</taxon>
        <taxon>Ascomycota</taxon>
        <taxon>Saccharomycotina</taxon>
        <taxon>Saccharomycetes</taxon>
        <taxon>Saccharomycodales</taxon>
        <taxon>Saccharomycodaceae</taxon>
        <taxon>Saccharomycodes</taxon>
    </lineage>
</organism>
<dbReference type="EMBL" id="UFAJ01001107">
    <property type="protein sequence ID" value="SSD62066.1"/>
    <property type="molecule type" value="Genomic_DNA"/>
</dbReference>
<dbReference type="SMART" id="SM00320">
    <property type="entry name" value="WD40"/>
    <property type="match status" value="3"/>
</dbReference>
<accession>A0A376BBS0</accession>
<proteinExistence type="inferred from homology"/>
<evidence type="ECO:0000313" key="4">
    <source>
        <dbReference type="EMBL" id="SSD62066.1"/>
    </source>
</evidence>
<dbReference type="PANTHER" id="PTHR11227">
    <property type="entry name" value="WD-REPEAT PROTEIN INTERACTING WITH PHOSPHOINOSIDES WIPI -RELATED"/>
    <property type="match status" value="1"/>
</dbReference>
<protein>
    <submittedName>
        <fullName evidence="4">Related to Autophagy-related protein 21</fullName>
    </submittedName>
</protein>
<evidence type="ECO:0000313" key="5">
    <source>
        <dbReference type="Proteomes" id="UP000262825"/>
    </source>
</evidence>
<dbReference type="InterPro" id="IPR048720">
    <property type="entry name" value="PROPPIN"/>
</dbReference>
<dbReference type="InterPro" id="IPR015943">
    <property type="entry name" value="WD40/YVTN_repeat-like_dom_sf"/>
</dbReference>
<dbReference type="Proteomes" id="UP000262825">
    <property type="component" value="Unassembled WGS sequence"/>
</dbReference>
<dbReference type="GO" id="GO:0005737">
    <property type="term" value="C:cytoplasm"/>
    <property type="evidence" value="ECO:0007669"/>
    <property type="project" value="UniProtKB-ARBA"/>
</dbReference>
<keyword evidence="1" id="KW-0853">WD repeat</keyword>
<sequence>MHIIPLSFNQNVSNVAVTIDNKLTIYNINPFGKIFELQGQQLTNGLSKQDGILPLNFPNVNSGSILSNSASLYNDPRYLIEMLFATSLIAVVDKVTQPKKLKIINTRRKTTICELKFEHNVQQVCLNRKRLVVLLDSKQIFVYDISCMQLLHTIDVMENKVIKELVNKKQKKWLNRHINSKNSAISSEIEEDGPSYEIKMKLSHDDVSTLVYTSYSLNKINRHHQDTINTNGDDDNKLKDLVILNNIVVFDALNIKQINFIPNVHSRNVRCLALSHDGNVLSTASTRGTIIRCFRTSSGLHSFREFRRGSTSCKITQLEFDYNIDYLACVGSTDTIHIFQMREDNSQHLLAEERLNLQRTKYQRVSKYISSKIASHITQQSIPRNYAYIEKSSDTAFTIIGFPEDVLGQIYVCFGDKIEIYDLPELQGACTLSQCHSLVE</sequence>
<dbReference type="AlphaFoldDB" id="A0A376BBS0"/>